<dbReference type="AlphaFoldDB" id="I2B9C9"/>
<evidence type="ECO:0000313" key="2">
    <source>
        <dbReference type="EMBL" id="AFJ47133.1"/>
    </source>
</evidence>
<dbReference type="Proteomes" id="UP000001955">
    <property type="component" value="Chromosome"/>
</dbReference>
<dbReference type="eggNOG" id="COG4723">
    <property type="taxonomic scope" value="Bacteria"/>
</dbReference>
<dbReference type="HOGENOM" id="CLU_2182167_0_0_6"/>
<dbReference type="STRING" id="630626.EBL_c20420"/>
<organism evidence="2 3">
    <name type="scientific">Shimwellia blattae (strain ATCC 29907 / DSM 4481 / JCM 1650 / NBRC 105725 / CDC 9005-74)</name>
    <name type="common">Escherichia blattae</name>
    <dbReference type="NCBI Taxonomy" id="630626"/>
    <lineage>
        <taxon>Bacteria</taxon>
        <taxon>Pseudomonadati</taxon>
        <taxon>Pseudomonadota</taxon>
        <taxon>Gammaproteobacteria</taxon>
        <taxon>Enterobacterales</taxon>
        <taxon>Enterobacteriaceae</taxon>
        <taxon>Shimwellia</taxon>
    </lineage>
</organism>
<dbReference type="PATRIC" id="fig|630626.3.peg.1985"/>
<accession>I2B9C9</accession>
<evidence type="ECO:0000313" key="3">
    <source>
        <dbReference type="Proteomes" id="UP000001955"/>
    </source>
</evidence>
<proteinExistence type="predicted"/>
<dbReference type="KEGG" id="ebt:EBL_c20420"/>
<protein>
    <submittedName>
        <fullName evidence="2">Putative phage tail assembly protein</fullName>
    </submittedName>
</protein>
<keyword evidence="3" id="KW-1185">Reference proteome</keyword>
<sequence>MPVSPPCDTLHTIRLYGILGATFGREFWLAVSSASEAIRALNILLPGFERFLNTSQQRGLTYAVFSGKRNLAAEELGMDHREEAIRIAPVIIASKNVFAFLLFMIMGIY</sequence>
<gene>
    <name evidence="2" type="ordered locus">EBL_c20420</name>
</gene>
<name>I2B9C9_SHIBC</name>
<reference evidence="2 3" key="1">
    <citation type="journal article" date="2012" name="J. Bacteriol.">
        <title>Complete genome sequence of the B12-producing Shimwellia blattae strain DSM 4481, isolated from a cockroach.</title>
        <authorList>
            <person name="Brzuszkiewicz E."/>
            <person name="Waschkowitz T."/>
            <person name="Wiezer A."/>
            <person name="Daniel R."/>
        </authorList>
    </citation>
    <scope>NUCLEOTIDE SEQUENCE [LARGE SCALE GENOMIC DNA]</scope>
    <source>
        <strain evidence="3">ATCC 29907 / DSM 4481 / JCM 1650 / NBRC 105725 / CDC 9005-74</strain>
    </source>
</reference>
<dbReference type="EMBL" id="CP001560">
    <property type="protein sequence ID" value="AFJ47133.1"/>
    <property type="molecule type" value="Genomic_DNA"/>
</dbReference>
<keyword evidence="1" id="KW-0812">Transmembrane</keyword>
<dbReference type="OrthoDB" id="5617695at2"/>
<evidence type="ECO:0000256" key="1">
    <source>
        <dbReference type="SAM" id="Phobius"/>
    </source>
</evidence>
<accession>K6WG19</accession>
<keyword evidence="1" id="KW-1133">Transmembrane helix</keyword>
<keyword evidence="1" id="KW-0472">Membrane</keyword>
<dbReference type="RefSeq" id="WP_002440846.1">
    <property type="nucleotide sequence ID" value="NC_017910.1"/>
</dbReference>
<feature type="transmembrane region" description="Helical" evidence="1">
    <location>
        <begin position="87"/>
        <end position="108"/>
    </location>
</feature>